<dbReference type="CDD" id="cd07103">
    <property type="entry name" value="ALDH_F5_SSADH_GabD"/>
    <property type="match status" value="1"/>
</dbReference>
<protein>
    <submittedName>
        <fullName evidence="4">Alpha-ketoglutaric semialdehyde dehydrogenase 1</fullName>
        <ecNumber evidence="4">1.2.1.26</ecNumber>
    </submittedName>
</protein>
<evidence type="ECO:0000259" key="3">
    <source>
        <dbReference type="Pfam" id="PF00171"/>
    </source>
</evidence>
<organism evidence="4 5">
    <name type="scientific">Cupriavidus laharis</name>
    <dbReference type="NCBI Taxonomy" id="151654"/>
    <lineage>
        <taxon>Bacteria</taxon>
        <taxon>Pseudomonadati</taxon>
        <taxon>Pseudomonadota</taxon>
        <taxon>Betaproteobacteria</taxon>
        <taxon>Burkholderiales</taxon>
        <taxon>Burkholderiaceae</taxon>
        <taxon>Cupriavidus</taxon>
    </lineage>
</organism>
<feature type="domain" description="Aldehyde dehydrogenase" evidence="3">
    <location>
        <begin position="18"/>
        <end position="477"/>
    </location>
</feature>
<name>A0ABN7Y8I2_9BURK</name>
<dbReference type="InterPro" id="IPR015590">
    <property type="entry name" value="Aldehyde_DH_dom"/>
</dbReference>
<dbReference type="InterPro" id="IPR050740">
    <property type="entry name" value="Aldehyde_DH_Superfamily"/>
</dbReference>
<gene>
    <name evidence="4" type="primary">araE_1</name>
    <name evidence="4" type="ORF">LMG23992_01390</name>
</gene>
<evidence type="ECO:0000313" key="5">
    <source>
        <dbReference type="Proteomes" id="UP000727654"/>
    </source>
</evidence>
<reference evidence="4 5" key="1">
    <citation type="submission" date="2021-08" db="EMBL/GenBank/DDBJ databases">
        <authorList>
            <person name="Peeters C."/>
        </authorList>
    </citation>
    <scope>NUCLEOTIDE SEQUENCE [LARGE SCALE GENOMIC DNA]</scope>
    <source>
        <strain evidence="4 5">LMG 23992</strain>
    </source>
</reference>
<dbReference type="InterPro" id="IPR016162">
    <property type="entry name" value="Ald_DH_N"/>
</dbReference>
<dbReference type="InterPro" id="IPR016163">
    <property type="entry name" value="Ald_DH_C"/>
</dbReference>
<dbReference type="InterPro" id="IPR016161">
    <property type="entry name" value="Ald_DH/histidinol_DH"/>
</dbReference>
<keyword evidence="5" id="KW-1185">Reference proteome</keyword>
<dbReference type="SUPFAM" id="SSF53720">
    <property type="entry name" value="ALDH-like"/>
    <property type="match status" value="1"/>
</dbReference>
<dbReference type="Gene3D" id="3.40.309.10">
    <property type="entry name" value="Aldehyde Dehydrogenase, Chain A, domain 2"/>
    <property type="match status" value="1"/>
</dbReference>
<dbReference type="PANTHER" id="PTHR43353">
    <property type="entry name" value="SUCCINATE-SEMIALDEHYDE DEHYDROGENASE, MITOCHONDRIAL"/>
    <property type="match status" value="1"/>
</dbReference>
<dbReference type="RefSeq" id="WP_224079030.1">
    <property type="nucleotide sequence ID" value="NZ_CAJZAI010000002.1"/>
</dbReference>
<dbReference type="Pfam" id="PF00171">
    <property type="entry name" value="Aldedh"/>
    <property type="match status" value="1"/>
</dbReference>
<accession>A0ABN7Y8I2</accession>
<proteinExistence type="inferred from homology"/>
<evidence type="ECO:0000313" key="4">
    <source>
        <dbReference type="EMBL" id="CAG9169086.1"/>
    </source>
</evidence>
<dbReference type="PANTHER" id="PTHR43353:SF5">
    <property type="entry name" value="SUCCINATE-SEMIALDEHYDE DEHYDROGENASE, MITOCHONDRIAL"/>
    <property type="match status" value="1"/>
</dbReference>
<evidence type="ECO:0000256" key="1">
    <source>
        <dbReference type="ARBA" id="ARBA00009986"/>
    </source>
</evidence>
<comment type="caution">
    <text evidence="4">The sequence shown here is derived from an EMBL/GenBank/DDBJ whole genome shotgun (WGS) entry which is preliminary data.</text>
</comment>
<dbReference type="EMBL" id="CAJZAI010000002">
    <property type="protein sequence ID" value="CAG9169086.1"/>
    <property type="molecule type" value="Genomic_DNA"/>
</dbReference>
<comment type="similarity">
    <text evidence="1">Belongs to the aldehyde dehydrogenase family.</text>
</comment>
<sequence length="482" mass="51382">MESNTQYPNVLLRIGGEWRPGSDARRHSVIDPFTGSVIKDFTLASRDDLEAAVQSASDAFAAWRQAAPTERSKLLRRTADLLRQRADGIADLITREQGKRLSEARLEVLGSAEVVEWFAEEGRRMYGRVVPGRGKESSQLVTREPVGIVAAFTPWNFPINQAVRKIAAALAAGCSIIVKGPEEAPASVAALVQVFLDAGIPSGVVNLVYGVPAEVSNFLIAHPLIRKVSFTGSTAVGKHLAALAGQHMKRVSMELGGHAPAIVCDDADLDLAVKLLCVQKFWNAGQACISPSRFLVQEAVYAKFVDKFVAAAKAVRVGSGLDKSTRMGPLANARRAEAMTGFVADAVQKGARVELGGSRSGQQGFMFEPTVLSSVSQHARLWNEEPFGPVAAIAPFDAIDDAIAEANRLPYALAAYGFTRSGVIARRLAQEVETGMLAINSISLGLPEMPFGGIKDSGYGSEGGAEALESYLNTKLVVHASV</sequence>
<dbReference type="Proteomes" id="UP000727654">
    <property type="component" value="Unassembled WGS sequence"/>
</dbReference>
<keyword evidence="2 4" id="KW-0560">Oxidoreductase</keyword>
<dbReference type="EC" id="1.2.1.26" evidence="4"/>
<dbReference type="Gene3D" id="3.40.605.10">
    <property type="entry name" value="Aldehyde Dehydrogenase, Chain A, domain 1"/>
    <property type="match status" value="1"/>
</dbReference>
<evidence type="ECO:0000256" key="2">
    <source>
        <dbReference type="ARBA" id="ARBA00023002"/>
    </source>
</evidence>
<dbReference type="GO" id="GO:0047533">
    <property type="term" value="F:2,5-dioxovalerate dehydrogenase (NADP+) activity"/>
    <property type="evidence" value="ECO:0007669"/>
    <property type="project" value="UniProtKB-EC"/>
</dbReference>